<proteinExistence type="predicted"/>
<name>A0A6S6WR17_9GAMM</name>
<dbReference type="InterPro" id="IPR010352">
    <property type="entry name" value="DUF945"/>
</dbReference>
<dbReference type="EMBL" id="CADCXY010000005">
    <property type="protein sequence ID" value="CAB0151606.1"/>
    <property type="molecule type" value="Genomic_DNA"/>
</dbReference>
<evidence type="ECO:0000313" key="2">
    <source>
        <dbReference type="Proteomes" id="UP000481517"/>
    </source>
</evidence>
<reference evidence="1 2" key="1">
    <citation type="submission" date="2020-02" db="EMBL/GenBank/DDBJ databases">
        <authorList>
            <person name="Rodrigo-Torres L."/>
            <person name="Arahal R. D."/>
            <person name="Lucena T."/>
        </authorList>
    </citation>
    <scope>NUCLEOTIDE SEQUENCE [LARGE SCALE GENOMIC DNA]</scope>
    <source>
        <strain evidence="1 2">CECT 9734</strain>
    </source>
</reference>
<accession>A0A6S6WR17</accession>
<organism evidence="1 2">
    <name type="scientific">Pseudidiomarina piscicola</name>
    <dbReference type="NCBI Taxonomy" id="2614830"/>
    <lineage>
        <taxon>Bacteria</taxon>
        <taxon>Pseudomonadati</taxon>
        <taxon>Pseudomonadota</taxon>
        <taxon>Gammaproteobacteria</taxon>
        <taxon>Alteromonadales</taxon>
        <taxon>Idiomarinaceae</taxon>
        <taxon>Pseudidiomarina</taxon>
    </lineage>
</organism>
<dbReference type="AlphaFoldDB" id="A0A6S6WR17"/>
<evidence type="ECO:0008006" key="3">
    <source>
        <dbReference type="Google" id="ProtNLM"/>
    </source>
</evidence>
<protein>
    <recommendedName>
        <fullName evidence="3">DUF945 domain-containing protein</fullName>
    </recommendedName>
</protein>
<dbReference type="RefSeq" id="WP_173920978.1">
    <property type="nucleotide sequence ID" value="NZ_CADCXY010000005.1"/>
</dbReference>
<evidence type="ECO:0000313" key="1">
    <source>
        <dbReference type="EMBL" id="CAB0151606.1"/>
    </source>
</evidence>
<gene>
    <name evidence="1" type="ORF">PSI9734_01980</name>
</gene>
<dbReference type="Pfam" id="PF06097">
    <property type="entry name" value="DUF945"/>
    <property type="match status" value="1"/>
</dbReference>
<dbReference type="Proteomes" id="UP000481517">
    <property type="component" value="Unassembled WGS sequence"/>
</dbReference>
<sequence length="483" mass="52052">MSKKGIVIGAVVIAGVLTATPYIVGSQTEGNIYKQVAHFDQSQPVYQAKVLSYERNWLSSNAVIEVGVDMQALAGVDTSELQWLTTELDLSLQHGPVLTDQGLSLGLLSWQLSNDGAGFADVLDWNKDQLLYLQQGSVNLLGNANYQDVLAALRNAAGLKDLQFELAEYRGHGTYDGETLTYQGGVADFRLQADSMQVAVDNVQVEGAAEASFAAVLAGDFYAGEGRVAAESLAVTDARVGEVLVAEAMTMDYLTALEQKAEATDGSVSELARMVINFGADTLRVNAIEAKDITLHTMMSHLDKAFIDRYLDTLRDTANAEPEQIGEALATLFEQHGLAFLKANPEFAITEFSGSLPQGAFNANAAVSVNGVTAMPTSMEDDAFWREHIRMHSDATVAKPLMQWAMQSYVHTSLMSSGQAQNYTQEQLTQLAAQQAALMTQTFVQQGLLEDAGDSYKFNFSVADDTLTLNGQESPLGQALGAM</sequence>
<keyword evidence="2" id="KW-1185">Reference proteome</keyword>